<organism evidence="1 2">
    <name type="scientific">Leifsonella bigeumensis</name>
    <dbReference type="NCBI Taxonomy" id="433643"/>
    <lineage>
        <taxon>Bacteria</taxon>
        <taxon>Bacillati</taxon>
        <taxon>Actinomycetota</taxon>
        <taxon>Actinomycetes</taxon>
        <taxon>Micrococcales</taxon>
        <taxon>Microbacteriaceae</taxon>
        <taxon>Leifsonella</taxon>
    </lineage>
</organism>
<gene>
    <name evidence="1" type="ORF">GCM10022239_00790</name>
</gene>
<evidence type="ECO:0008006" key="3">
    <source>
        <dbReference type="Google" id="ProtNLM"/>
    </source>
</evidence>
<proteinExistence type="predicted"/>
<name>A0ABP7EYG3_9MICO</name>
<dbReference type="EMBL" id="BAABAE010000001">
    <property type="protein sequence ID" value="GAA3727805.1"/>
    <property type="molecule type" value="Genomic_DNA"/>
</dbReference>
<evidence type="ECO:0000313" key="2">
    <source>
        <dbReference type="Proteomes" id="UP001501004"/>
    </source>
</evidence>
<evidence type="ECO:0000313" key="1">
    <source>
        <dbReference type="EMBL" id="GAA3727805.1"/>
    </source>
</evidence>
<sequence length="164" mass="19043">MTGFEIRRVAFEKHAVREWGKKDQRHRNWPVVYVIDAAGKRRQTKKFVDVYVGETVNAESRILQHLGTPGKRQLSTVHVVLDDTYNKSACLDLESHLVRLLAGDGTYRVLNGNDGVIDADYYDRDTYRESFRDVFERLRDEGIFTRSIPEIENSDCSNCHHSKR</sequence>
<dbReference type="RefSeq" id="WP_344752606.1">
    <property type="nucleotide sequence ID" value="NZ_BAABAE010000001.1"/>
</dbReference>
<comment type="caution">
    <text evidence="1">The sequence shown here is derived from an EMBL/GenBank/DDBJ whole genome shotgun (WGS) entry which is preliminary data.</text>
</comment>
<dbReference type="Proteomes" id="UP001501004">
    <property type="component" value="Unassembled WGS sequence"/>
</dbReference>
<keyword evidence="2" id="KW-1185">Reference proteome</keyword>
<accession>A0ABP7EYG3</accession>
<protein>
    <recommendedName>
        <fullName evidence="3">GIY-YIG domain-containing protein</fullName>
    </recommendedName>
</protein>
<reference evidence="2" key="1">
    <citation type="journal article" date="2019" name="Int. J. Syst. Evol. Microbiol.">
        <title>The Global Catalogue of Microorganisms (GCM) 10K type strain sequencing project: providing services to taxonomists for standard genome sequencing and annotation.</title>
        <authorList>
            <consortium name="The Broad Institute Genomics Platform"/>
            <consortium name="The Broad Institute Genome Sequencing Center for Infectious Disease"/>
            <person name="Wu L."/>
            <person name="Ma J."/>
        </authorList>
    </citation>
    <scope>NUCLEOTIDE SEQUENCE [LARGE SCALE GENOMIC DNA]</scope>
    <source>
        <strain evidence="2">JCM 16949</strain>
    </source>
</reference>